<evidence type="ECO:0000313" key="3">
    <source>
        <dbReference type="Proteomes" id="UP000636479"/>
    </source>
</evidence>
<evidence type="ECO:0000313" key="2">
    <source>
        <dbReference type="EMBL" id="KAF7290186.1"/>
    </source>
</evidence>
<dbReference type="RefSeq" id="XP_037213764.1">
    <property type="nucleotide sequence ID" value="XM_037369768.1"/>
</dbReference>
<organism evidence="2 3">
    <name type="scientific">Mycena indigotica</name>
    <dbReference type="NCBI Taxonomy" id="2126181"/>
    <lineage>
        <taxon>Eukaryota</taxon>
        <taxon>Fungi</taxon>
        <taxon>Dikarya</taxon>
        <taxon>Basidiomycota</taxon>
        <taxon>Agaricomycotina</taxon>
        <taxon>Agaricomycetes</taxon>
        <taxon>Agaricomycetidae</taxon>
        <taxon>Agaricales</taxon>
        <taxon>Marasmiineae</taxon>
        <taxon>Mycenaceae</taxon>
        <taxon>Mycena</taxon>
    </lineage>
</organism>
<sequence>MRSRMTIPKFATLLITLSGALLHSFLALKLAVSWPGVGSLEAETEYDNAWRSDGLRKLYLLLTLYFVGAAFVSLVGLLGAVRGRPTHVKLYRDAASADLLFTLFIALVAGVAGARTSSRATCDAPELAPLLPLIGAVLAPFLPSQLAPDEACERYLSTLGIGAASALLVLGVVRVHFLLAVNTHYAALVAAESYPDAAADGVQRIRLLPLPRGVAPSDIVYAPVHIPPHATAAAETWIRAPDAEAALAGDDAGLLDVSVVRTKREWI</sequence>
<keyword evidence="1" id="KW-1133">Transmembrane helix</keyword>
<keyword evidence="3" id="KW-1185">Reference proteome</keyword>
<accession>A0A8H6S198</accession>
<comment type="caution">
    <text evidence="2">The sequence shown here is derived from an EMBL/GenBank/DDBJ whole genome shotgun (WGS) entry which is preliminary data.</text>
</comment>
<reference evidence="2" key="1">
    <citation type="submission" date="2020-05" db="EMBL/GenBank/DDBJ databases">
        <title>Mycena genomes resolve the evolution of fungal bioluminescence.</title>
        <authorList>
            <person name="Tsai I.J."/>
        </authorList>
    </citation>
    <scope>NUCLEOTIDE SEQUENCE</scope>
    <source>
        <strain evidence="2">171206Taipei</strain>
    </source>
</reference>
<keyword evidence="1" id="KW-0472">Membrane</keyword>
<proteinExistence type="predicted"/>
<dbReference type="GeneID" id="59352284"/>
<gene>
    <name evidence="2" type="ORF">MIND_01332000</name>
</gene>
<dbReference type="OrthoDB" id="2355659at2759"/>
<dbReference type="Proteomes" id="UP000636479">
    <property type="component" value="Unassembled WGS sequence"/>
</dbReference>
<feature type="transmembrane region" description="Helical" evidence="1">
    <location>
        <begin position="127"/>
        <end position="143"/>
    </location>
</feature>
<keyword evidence="1" id="KW-0812">Transmembrane</keyword>
<protein>
    <submittedName>
        <fullName evidence="2">Uncharacterized protein</fullName>
    </submittedName>
</protein>
<dbReference type="AlphaFoldDB" id="A0A8H6S198"/>
<feature type="transmembrane region" description="Helical" evidence="1">
    <location>
        <begin position="58"/>
        <end position="81"/>
    </location>
</feature>
<feature type="transmembrane region" description="Helical" evidence="1">
    <location>
        <begin position="155"/>
        <end position="179"/>
    </location>
</feature>
<dbReference type="EMBL" id="JACAZF010000015">
    <property type="protein sequence ID" value="KAF7290186.1"/>
    <property type="molecule type" value="Genomic_DNA"/>
</dbReference>
<feature type="transmembrane region" description="Helical" evidence="1">
    <location>
        <begin position="93"/>
        <end position="115"/>
    </location>
</feature>
<name>A0A8H6S198_9AGAR</name>
<evidence type="ECO:0000256" key="1">
    <source>
        <dbReference type="SAM" id="Phobius"/>
    </source>
</evidence>